<gene>
    <name evidence="2" type="ORF">KI387_032858</name>
</gene>
<protein>
    <submittedName>
        <fullName evidence="2">Uncharacterized protein</fullName>
    </submittedName>
</protein>
<dbReference type="AlphaFoldDB" id="A0AA38BRA3"/>
<sequence length="59" mass="6751">FNFVINPDKAEQEKDKDNKRFENPLKEEGKGCAQNGVPRSGIAETQYMLGHPKFGLELW</sequence>
<dbReference type="Proteomes" id="UP000824469">
    <property type="component" value="Unassembled WGS sequence"/>
</dbReference>
<evidence type="ECO:0000313" key="2">
    <source>
        <dbReference type="EMBL" id="KAH9288741.1"/>
    </source>
</evidence>
<organism evidence="2 3">
    <name type="scientific">Taxus chinensis</name>
    <name type="common">Chinese yew</name>
    <name type="synonym">Taxus wallichiana var. chinensis</name>
    <dbReference type="NCBI Taxonomy" id="29808"/>
    <lineage>
        <taxon>Eukaryota</taxon>
        <taxon>Viridiplantae</taxon>
        <taxon>Streptophyta</taxon>
        <taxon>Embryophyta</taxon>
        <taxon>Tracheophyta</taxon>
        <taxon>Spermatophyta</taxon>
        <taxon>Pinopsida</taxon>
        <taxon>Pinidae</taxon>
        <taxon>Conifers II</taxon>
        <taxon>Cupressales</taxon>
        <taxon>Taxaceae</taxon>
        <taxon>Taxus</taxon>
    </lineage>
</organism>
<evidence type="ECO:0000256" key="1">
    <source>
        <dbReference type="SAM" id="MobiDB-lite"/>
    </source>
</evidence>
<reference evidence="2 3" key="1">
    <citation type="journal article" date="2021" name="Nat. Plants">
        <title>The Taxus genome provides insights into paclitaxel biosynthesis.</title>
        <authorList>
            <person name="Xiong X."/>
            <person name="Gou J."/>
            <person name="Liao Q."/>
            <person name="Li Y."/>
            <person name="Zhou Q."/>
            <person name="Bi G."/>
            <person name="Li C."/>
            <person name="Du R."/>
            <person name="Wang X."/>
            <person name="Sun T."/>
            <person name="Guo L."/>
            <person name="Liang H."/>
            <person name="Lu P."/>
            <person name="Wu Y."/>
            <person name="Zhang Z."/>
            <person name="Ro D.K."/>
            <person name="Shang Y."/>
            <person name="Huang S."/>
            <person name="Yan J."/>
        </authorList>
    </citation>
    <scope>NUCLEOTIDE SEQUENCE [LARGE SCALE GENOMIC DNA]</scope>
    <source>
        <strain evidence="2">Ta-2019</strain>
    </source>
</reference>
<name>A0AA38BRA3_TAXCH</name>
<feature type="non-terminal residue" evidence="2">
    <location>
        <position position="59"/>
    </location>
</feature>
<feature type="region of interest" description="Disordered" evidence="1">
    <location>
        <begin position="1"/>
        <end position="37"/>
    </location>
</feature>
<evidence type="ECO:0000313" key="3">
    <source>
        <dbReference type="Proteomes" id="UP000824469"/>
    </source>
</evidence>
<proteinExistence type="predicted"/>
<dbReference type="EMBL" id="JAHRHJ020003813">
    <property type="protein sequence ID" value="KAH9288741.1"/>
    <property type="molecule type" value="Genomic_DNA"/>
</dbReference>
<accession>A0AA38BRA3</accession>
<feature type="non-terminal residue" evidence="2">
    <location>
        <position position="1"/>
    </location>
</feature>
<feature type="compositionally biased region" description="Basic and acidic residues" evidence="1">
    <location>
        <begin position="8"/>
        <end position="30"/>
    </location>
</feature>
<keyword evidence="3" id="KW-1185">Reference proteome</keyword>
<comment type="caution">
    <text evidence="2">The sequence shown here is derived from an EMBL/GenBank/DDBJ whole genome shotgun (WGS) entry which is preliminary data.</text>
</comment>